<evidence type="ECO:0000313" key="1">
    <source>
        <dbReference type="EMBL" id="CAG9315533.1"/>
    </source>
</evidence>
<gene>
    <name evidence="1" type="ORF">BSTOLATCC_MIC14288</name>
</gene>
<dbReference type="Proteomes" id="UP001162131">
    <property type="component" value="Unassembled WGS sequence"/>
</dbReference>
<accession>A0AAU9IQU2</accession>
<organism evidence="1 2">
    <name type="scientific">Blepharisma stoltei</name>
    <dbReference type="NCBI Taxonomy" id="1481888"/>
    <lineage>
        <taxon>Eukaryota</taxon>
        <taxon>Sar</taxon>
        <taxon>Alveolata</taxon>
        <taxon>Ciliophora</taxon>
        <taxon>Postciliodesmatophora</taxon>
        <taxon>Heterotrichea</taxon>
        <taxon>Heterotrichida</taxon>
        <taxon>Blepharismidae</taxon>
        <taxon>Blepharisma</taxon>
    </lineage>
</organism>
<name>A0AAU9IQU2_9CILI</name>
<evidence type="ECO:0000313" key="2">
    <source>
        <dbReference type="Proteomes" id="UP001162131"/>
    </source>
</evidence>
<dbReference type="AlphaFoldDB" id="A0AAU9IQU2"/>
<keyword evidence="2" id="KW-1185">Reference proteome</keyword>
<comment type="caution">
    <text evidence="1">The sequence shown here is derived from an EMBL/GenBank/DDBJ whole genome shotgun (WGS) entry which is preliminary data.</text>
</comment>
<proteinExistence type="predicted"/>
<dbReference type="EMBL" id="CAJZBQ010000014">
    <property type="protein sequence ID" value="CAG9315533.1"/>
    <property type="molecule type" value="Genomic_DNA"/>
</dbReference>
<sequence length="81" mass="9207">MGTSFSSNCGCMTVFASAWQKTSSMWSSKSQSERPTILEEDDTHSADLLSEQEIQRLLNESQDYYNSDPKNFSFHKSKSDL</sequence>
<reference evidence="1" key="1">
    <citation type="submission" date="2021-09" db="EMBL/GenBank/DDBJ databases">
        <authorList>
            <consortium name="AG Swart"/>
            <person name="Singh M."/>
            <person name="Singh A."/>
            <person name="Seah K."/>
            <person name="Emmerich C."/>
        </authorList>
    </citation>
    <scope>NUCLEOTIDE SEQUENCE</scope>
    <source>
        <strain evidence="1">ATCC30299</strain>
    </source>
</reference>
<protein>
    <submittedName>
        <fullName evidence="1">Uncharacterized protein</fullName>
    </submittedName>
</protein>